<proteinExistence type="predicted"/>
<evidence type="ECO:0000313" key="2">
    <source>
        <dbReference type="EMBL" id="KAK9098575.1"/>
    </source>
</evidence>
<organism evidence="2 3">
    <name type="scientific">Stephania yunnanensis</name>
    <dbReference type="NCBI Taxonomy" id="152371"/>
    <lineage>
        <taxon>Eukaryota</taxon>
        <taxon>Viridiplantae</taxon>
        <taxon>Streptophyta</taxon>
        <taxon>Embryophyta</taxon>
        <taxon>Tracheophyta</taxon>
        <taxon>Spermatophyta</taxon>
        <taxon>Magnoliopsida</taxon>
        <taxon>Ranunculales</taxon>
        <taxon>Menispermaceae</taxon>
        <taxon>Menispermoideae</taxon>
        <taxon>Cissampelideae</taxon>
        <taxon>Stephania</taxon>
    </lineage>
</organism>
<dbReference type="Proteomes" id="UP001420932">
    <property type="component" value="Unassembled WGS sequence"/>
</dbReference>
<keyword evidence="3" id="KW-1185">Reference proteome</keyword>
<name>A0AAP0ES01_9MAGN</name>
<accession>A0AAP0ES01</accession>
<dbReference type="AlphaFoldDB" id="A0AAP0ES01"/>
<feature type="region of interest" description="Disordered" evidence="1">
    <location>
        <begin position="137"/>
        <end position="160"/>
    </location>
</feature>
<evidence type="ECO:0000313" key="3">
    <source>
        <dbReference type="Proteomes" id="UP001420932"/>
    </source>
</evidence>
<reference evidence="2 3" key="1">
    <citation type="submission" date="2024-01" db="EMBL/GenBank/DDBJ databases">
        <title>Genome assemblies of Stephania.</title>
        <authorList>
            <person name="Yang L."/>
        </authorList>
    </citation>
    <scope>NUCLEOTIDE SEQUENCE [LARGE SCALE GENOMIC DNA]</scope>
    <source>
        <strain evidence="2">YNDBR</strain>
        <tissue evidence="2">Leaf</tissue>
    </source>
</reference>
<sequence length="160" mass="17180">MTRGSSQDFMDTITIEHPAATVAPFRIFSSCDSSEPTVPNGFVGSSLPFGARGLPQRPLPTATLSPFGVTLQRPSCCLPLTLARPLSASLHGLLAITYHRLDIFIGNLVVQSNLDYPAPSALRPDMFLKAALAEPRPTPLEHGGYDEARIQPSLDQALPD</sequence>
<gene>
    <name evidence="2" type="ORF">Syun_025620</name>
</gene>
<evidence type="ECO:0000256" key="1">
    <source>
        <dbReference type="SAM" id="MobiDB-lite"/>
    </source>
</evidence>
<dbReference type="EMBL" id="JBBNAF010000011">
    <property type="protein sequence ID" value="KAK9098575.1"/>
    <property type="molecule type" value="Genomic_DNA"/>
</dbReference>
<comment type="caution">
    <text evidence="2">The sequence shown here is derived from an EMBL/GenBank/DDBJ whole genome shotgun (WGS) entry which is preliminary data.</text>
</comment>
<protein>
    <submittedName>
        <fullName evidence="2">Uncharacterized protein</fullName>
    </submittedName>
</protein>